<evidence type="ECO:0000259" key="1">
    <source>
        <dbReference type="Pfam" id="PF09994"/>
    </source>
</evidence>
<dbReference type="Pfam" id="PF09994">
    <property type="entry name" value="T6SS_Tle1-like_cat"/>
    <property type="match status" value="1"/>
</dbReference>
<feature type="domain" description="T6SS Phospholipase effector Tle1-like catalytic" evidence="1">
    <location>
        <begin position="3"/>
        <end position="257"/>
    </location>
</feature>
<protein>
    <recommendedName>
        <fullName evidence="1">T6SS Phospholipase effector Tle1-like catalytic domain-containing protein</fullName>
    </recommendedName>
</protein>
<dbReference type="InterPro" id="IPR029058">
    <property type="entry name" value="AB_hydrolase_fold"/>
</dbReference>
<dbReference type="AlphaFoldDB" id="A0A512H896"/>
<sequence length="493" mass="52338">MAQLILCCDGAWTRPVPGAEAQPTNVARLHNALATLAADGTEQKRYYDPGVGAGLLGRVLKGGLGESLTGSVLNALKWLAETWQPGDRIFVFGGSRGAWTARTVAGVVASHGVLDAAQVPTQDELWRRLEALLDAARRQADPAPEVTPLRAAEVHFLGAWDTVGPRGVPRDLALAGKIDNPARLAFPDTTLSARVRHARHAVAMDETRPSFTPTLWTGLQGHPDAVQMWFAGAHGDVAGLTGEGGLADAALAWMMDEAVSQGLALRPRVRGRLVLDPRARIHRAASTALAGSRPRPVPRLDDPAAAFHPTVLERHIDPPLSEDAYWPTTVLAAGTSATLDIQAREPWNRTGLWLEAGRSYRFVAQGQWVDGALKCGPGGLADAGSQTSTPGQAISDAMARLQEGLRRATGDAHLSVPLLRRAPGLPWFSLVGVIASEPAFAKPKHSPGLETLALGADATVTPATSGYLYAFANDLWPSYGNNQRSVRLTVTAL</sequence>
<dbReference type="OrthoDB" id="4378831at2"/>
<dbReference type="EMBL" id="BJZO01000044">
    <property type="protein sequence ID" value="GEO81673.1"/>
    <property type="molecule type" value="Genomic_DNA"/>
</dbReference>
<dbReference type="Proteomes" id="UP000321567">
    <property type="component" value="Unassembled WGS sequence"/>
</dbReference>
<dbReference type="PANTHER" id="PTHR33840">
    <property type="match status" value="1"/>
</dbReference>
<gene>
    <name evidence="2" type="ORF">ROR02_18040</name>
</gene>
<organism evidence="2 3">
    <name type="scientific">Pararhodospirillum oryzae</name>
    <dbReference type="NCBI Taxonomy" id="478448"/>
    <lineage>
        <taxon>Bacteria</taxon>
        <taxon>Pseudomonadati</taxon>
        <taxon>Pseudomonadota</taxon>
        <taxon>Alphaproteobacteria</taxon>
        <taxon>Rhodospirillales</taxon>
        <taxon>Rhodospirillaceae</taxon>
        <taxon>Pararhodospirillum</taxon>
    </lineage>
</organism>
<comment type="caution">
    <text evidence="2">The sequence shown here is derived from an EMBL/GenBank/DDBJ whole genome shotgun (WGS) entry which is preliminary data.</text>
</comment>
<dbReference type="InterPro" id="IPR018712">
    <property type="entry name" value="Tle1-like_cat"/>
</dbReference>
<dbReference type="PANTHER" id="PTHR33840:SF1">
    <property type="entry name" value="TLE1 PHOSPHOLIPASE DOMAIN-CONTAINING PROTEIN"/>
    <property type="match status" value="1"/>
</dbReference>
<evidence type="ECO:0000313" key="2">
    <source>
        <dbReference type="EMBL" id="GEO81673.1"/>
    </source>
</evidence>
<accession>A0A512H896</accession>
<name>A0A512H896_9PROT</name>
<dbReference type="SUPFAM" id="SSF53474">
    <property type="entry name" value="alpha/beta-Hydrolases"/>
    <property type="match status" value="1"/>
</dbReference>
<dbReference type="Gene3D" id="2.60.120.430">
    <property type="entry name" value="Galactose-binding lectin"/>
    <property type="match status" value="1"/>
</dbReference>
<dbReference type="RefSeq" id="WP_147163702.1">
    <property type="nucleotide sequence ID" value="NZ_BJZO01000044.1"/>
</dbReference>
<evidence type="ECO:0000313" key="3">
    <source>
        <dbReference type="Proteomes" id="UP000321567"/>
    </source>
</evidence>
<reference evidence="2 3" key="1">
    <citation type="submission" date="2019-07" db="EMBL/GenBank/DDBJ databases">
        <title>Whole genome shotgun sequence of Rhodospirillum oryzae NBRC 107573.</title>
        <authorList>
            <person name="Hosoyama A."/>
            <person name="Uohara A."/>
            <person name="Ohji S."/>
            <person name="Ichikawa N."/>
        </authorList>
    </citation>
    <scope>NUCLEOTIDE SEQUENCE [LARGE SCALE GENOMIC DNA]</scope>
    <source>
        <strain evidence="2 3">NBRC 107573</strain>
    </source>
</reference>
<keyword evidence="3" id="KW-1185">Reference proteome</keyword>
<proteinExistence type="predicted"/>